<dbReference type="EMBL" id="CAJFCJ010000015">
    <property type="protein sequence ID" value="CAD5121939.1"/>
    <property type="molecule type" value="Genomic_DNA"/>
</dbReference>
<feature type="transmembrane region" description="Helical" evidence="1">
    <location>
        <begin position="34"/>
        <end position="60"/>
    </location>
</feature>
<comment type="caution">
    <text evidence="2">The sequence shown here is derived from an EMBL/GenBank/DDBJ whole genome shotgun (WGS) entry which is preliminary data.</text>
</comment>
<gene>
    <name evidence="2" type="ORF">DGYR_LOCUS9818</name>
</gene>
<dbReference type="Proteomes" id="UP000549394">
    <property type="component" value="Unassembled WGS sequence"/>
</dbReference>
<protein>
    <submittedName>
        <fullName evidence="2">Uncharacterized protein</fullName>
    </submittedName>
</protein>
<evidence type="ECO:0000313" key="3">
    <source>
        <dbReference type="Proteomes" id="UP000549394"/>
    </source>
</evidence>
<dbReference type="AlphaFoldDB" id="A0A7I8W018"/>
<keyword evidence="1" id="KW-0472">Membrane</keyword>
<organism evidence="2 3">
    <name type="scientific">Dimorphilus gyrociliatus</name>
    <dbReference type="NCBI Taxonomy" id="2664684"/>
    <lineage>
        <taxon>Eukaryota</taxon>
        <taxon>Metazoa</taxon>
        <taxon>Spiralia</taxon>
        <taxon>Lophotrochozoa</taxon>
        <taxon>Annelida</taxon>
        <taxon>Polychaeta</taxon>
        <taxon>Polychaeta incertae sedis</taxon>
        <taxon>Dinophilidae</taxon>
        <taxon>Dimorphilus</taxon>
    </lineage>
</organism>
<accession>A0A7I8W018</accession>
<evidence type="ECO:0000256" key="1">
    <source>
        <dbReference type="SAM" id="Phobius"/>
    </source>
</evidence>
<keyword evidence="1" id="KW-0812">Transmembrane</keyword>
<evidence type="ECO:0000313" key="2">
    <source>
        <dbReference type="EMBL" id="CAD5121939.1"/>
    </source>
</evidence>
<keyword evidence="3" id="KW-1185">Reference proteome</keyword>
<sequence length="88" mass="9876">MHLTVTSTFYDDHNVTTPSILTDEYSLYKEILQFATHTGVIILLSVLIAVACIFVLCGLLMKAEAHVNTSVNRNDAWLQRSIMDEGDF</sequence>
<reference evidence="2 3" key="1">
    <citation type="submission" date="2020-08" db="EMBL/GenBank/DDBJ databases">
        <authorList>
            <person name="Hejnol A."/>
        </authorList>
    </citation>
    <scope>NUCLEOTIDE SEQUENCE [LARGE SCALE GENOMIC DNA]</scope>
</reference>
<proteinExistence type="predicted"/>
<keyword evidence="1" id="KW-1133">Transmembrane helix</keyword>
<name>A0A7I8W018_9ANNE</name>